<feature type="region of interest" description="Disordered" evidence="1">
    <location>
        <begin position="434"/>
        <end position="455"/>
    </location>
</feature>
<protein>
    <submittedName>
        <fullName evidence="3">Uncharacterized protein</fullName>
    </submittedName>
</protein>
<name>A0A5J5D935_9PERO</name>
<feature type="transmembrane region" description="Helical" evidence="2">
    <location>
        <begin position="388"/>
        <end position="407"/>
    </location>
</feature>
<evidence type="ECO:0000256" key="1">
    <source>
        <dbReference type="SAM" id="MobiDB-lite"/>
    </source>
</evidence>
<comment type="caution">
    <text evidence="3">The sequence shown here is derived from an EMBL/GenBank/DDBJ whole genome shotgun (WGS) entry which is preliminary data.</text>
</comment>
<gene>
    <name evidence="3" type="ORF">FQN60_013289</name>
</gene>
<evidence type="ECO:0000313" key="4">
    <source>
        <dbReference type="Proteomes" id="UP000327493"/>
    </source>
</evidence>
<feature type="region of interest" description="Disordered" evidence="1">
    <location>
        <begin position="79"/>
        <end position="108"/>
    </location>
</feature>
<evidence type="ECO:0000313" key="3">
    <source>
        <dbReference type="EMBL" id="KAA8589924.1"/>
    </source>
</evidence>
<feature type="transmembrane region" description="Helical" evidence="2">
    <location>
        <begin position="347"/>
        <end position="368"/>
    </location>
</feature>
<feature type="region of interest" description="Disordered" evidence="1">
    <location>
        <begin position="188"/>
        <end position="228"/>
    </location>
</feature>
<keyword evidence="4" id="KW-1185">Reference proteome</keyword>
<dbReference type="Proteomes" id="UP000327493">
    <property type="component" value="Chromosome 9"/>
</dbReference>
<organism evidence="3 4">
    <name type="scientific">Etheostoma spectabile</name>
    <name type="common">orangethroat darter</name>
    <dbReference type="NCBI Taxonomy" id="54343"/>
    <lineage>
        <taxon>Eukaryota</taxon>
        <taxon>Metazoa</taxon>
        <taxon>Chordata</taxon>
        <taxon>Craniata</taxon>
        <taxon>Vertebrata</taxon>
        <taxon>Euteleostomi</taxon>
        <taxon>Actinopterygii</taxon>
        <taxon>Neopterygii</taxon>
        <taxon>Teleostei</taxon>
        <taxon>Neoteleostei</taxon>
        <taxon>Acanthomorphata</taxon>
        <taxon>Eupercaria</taxon>
        <taxon>Perciformes</taxon>
        <taxon>Percoidei</taxon>
        <taxon>Percidae</taxon>
        <taxon>Etheostomatinae</taxon>
        <taxon>Etheostoma</taxon>
    </lineage>
</organism>
<feature type="non-terminal residue" evidence="3">
    <location>
        <position position="1"/>
    </location>
</feature>
<feature type="transmembrane region" description="Helical" evidence="2">
    <location>
        <begin position="274"/>
        <end position="296"/>
    </location>
</feature>
<accession>A0A5J5D935</accession>
<dbReference type="EMBL" id="VOFY01000009">
    <property type="protein sequence ID" value="KAA8589924.1"/>
    <property type="molecule type" value="Genomic_DNA"/>
</dbReference>
<dbReference type="AlphaFoldDB" id="A0A5J5D935"/>
<keyword evidence="2" id="KW-0472">Membrane</keyword>
<proteinExistence type="predicted"/>
<keyword evidence="2" id="KW-0812">Transmembrane</keyword>
<feature type="compositionally biased region" description="Polar residues" evidence="1">
    <location>
        <begin position="211"/>
        <end position="220"/>
    </location>
</feature>
<keyword evidence="2" id="KW-1133">Transmembrane helix</keyword>
<evidence type="ECO:0000256" key="2">
    <source>
        <dbReference type="SAM" id="Phobius"/>
    </source>
</evidence>
<reference evidence="3 4" key="1">
    <citation type="submission" date="2019-08" db="EMBL/GenBank/DDBJ databases">
        <title>A chromosome-level genome assembly, high-density linkage maps, and genome scans reveal the genomic architecture of hybrid incompatibilities underlying speciation via character displacement in darters (Percidae: Etheostominae).</title>
        <authorList>
            <person name="Moran R.L."/>
            <person name="Catchen J.M."/>
            <person name="Fuller R.C."/>
        </authorList>
    </citation>
    <scope>NUCLEOTIDE SEQUENCE [LARGE SCALE GENOMIC DNA]</scope>
    <source>
        <strain evidence="3">EspeVRDwgs_2016</strain>
        <tissue evidence="3">Muscle</tissue>
    </source>
</reference>
<sequence>IYSKCGVITLPKTSIRDRLKAYQPFLRTHRKNIMSRQQSQLQNEMEIVKSFRKWTPEERRKELVRELRNIEMERRARALQRDMREKEEKDKETERLQSQKQRYEEERRRQEIKQMEEEKRRVNEQKALEKQKQVQLKKARLEWKKVMMVDEEPITLPGLTLSDLKREQRRCRQAEQRVEDKASFKSLTSELKGQEKSKRKTLFNNWVGEPSETNRSSTQTVPPPSTEIPSLESKILALGLPSQMSTGQEQQSVDFVLRTSERAGEIATIPLTKAYSWVAELIQVFIAISVTVSFLVMGSAMKHTIDGLVSSVWSSRLEWLSKAWERNLPNKEHICSARGMAQGFMSLLAFLVIFTVSMCDPKGFIVMLDKVVSFSLNTEVGLHLAVPLPVGDCVFSLSWLLPTYFLFAVTYDVLQTLADVAHLLPFYSHSQEPHNHTGTGTGTGTGNSSQRLVLL</sequence>